<dbReference type="EMBL" id="PJQM01007937">
    <property type="protein sequence ID" value="RCH77577.1"/>
    <property type="molecule type" value="Genomic_DNA"/>
</dbReference>
<reference evidence="3 4" key="1">
    <citation type="journal article" date="2018" name="G3 (Bethesda)">
        <title>Phylogenetic and Phylogenomic Definition of Rhizopus Species.</title>
        <authorList>
            <person name="Gryganskyi A.P."/>
            <person name="Golan J."/>
            <person name="Dolatabadi S."/>
            <person name="Mondo S."/>
            <person name="Robb S."/>
            <person name="Idnurm A."/>
            <person name="Muszewska A."/>
            <person name="Steczkiewicz K."/>
            <person name="Masonjones S."/>
            <person name="Liao H.L."/>
            <person name="Gajdeczka M.T."/>
            <person name="Anike F."/>
            <person name="Vuek A."/>
            <person name="Anishchenko I.M."/>
            <person name="Voigt K."/>
            <person name="de Hoog G.S."/>
            <person name="Smith M.E."/>
            <person name="Heitman J."/>
            <person name="Vilgalys R."/>
            <person name="Stajich J.E."/>
        </authorList>
    </citation>
    <scope>NUCLEOTIDE SEQUENCE [LARGE SCALE GENOMIC DNA]</scope>
    <source>
        <strain evidence="3 4">LSU 92-RS-03</strain>
    </source>
</reference>
<keyword evidence="4" id="KW-1185">Reference proteome</keyword>
<comment type="caution">
    <text evidence="3">The sequence shown here is derived from an EMBL/GenBank/DDBJ whole genome shotgun (WGS) entry which is preliminary data.</text>
</comment>
<evidence type="ECO:0000313" key="3">
    <source>
        <dbReference type="EMBL" id="RCH77577.1"/>
    </source>
</evidence>
<proteinExistence type="predicted"/>
<dbReference type="Proteomes" id="UP000253551">
    <property type="component" value="Unassembled WGS sequence"/>
</dbReference>
<keyword evidence="2" id="KW-0472">Membrane</keyword>
<sequence>MPNTNESLFIVIFSLIAIIVVLLTYVCWLKRMKMRAKKDILSEQHRLEHNQQQRELNQALSASQLQQMKPALLQQLFAQDIQRQRAEQMQRPTENPFEDTPQYTQDAHILVNIHDSSETDATIIHTGQETNVNGANSRR</sequence>
<organism evidence="3 4">
    <name type="scientific">Rhizopus stolonifer</name>
    <name type="common">Rhizopus nigricans</name>
    <dbReference type="NCBI Taxonomy" id="4846"/>
    <lineage>
        <taxon>Eukaryota</taxon>
        <taxon>Fungi</taxon>
        <taxon>Fungi incertae sedis</taxon>
        <taxon>Mucoromycota</taxon>
        <taxon>Mucoromycotina</taxon>
        <taxon>Mucoromycetes</taxon>
        <taxon>Mucorales</taxon>
        <taxon>Mucorineae</taxon>
        <taxon>Rhizopodaceae</taxon>
        <taxon>Rhizopus</taxon>
    </lineage>
</organism>
<dbReference type="OrthoDB" id="2280432at2759"/>
<accession>A0A367IIT8</accession>
<evidence type="ECO:0000256" key="1">
    <source>
        <dbReference type="SAM" id="MobiDB-lite"/>
    </source>
</evidence>
<feature type="region of interest" description="Disordered" evidence="1">
    <location>
        <begin position="83"/>
        <end position="102"/>
    </location>
</feature>
<gene>
    <name evidence="3" type="ORF">CU098_003830</name>
</gene>
<keyword evidence="2" id="KW-0812">Transmembrane</keyword>
<keyword evidence="2" id="KW-1133">Transmembrane helix</keyword>
<feature type="transmembrane region" description="Helical" evidence="2">
    <location>
        <begin position="6"/>
        <end position="28"/>
    </location>
</feature>
<name>A0A367IIT8_RHIST</name>
<evidence type="ECO:0000256" key="2">
    <source>
        <dbReference type="SAM" id="Phobius"/>
    </source>
</evidence>
<evidence type="ECO:0000313" key="4">
    <source>
        <dbReference type="Proteomes" id="UP000253551"/>
    </source>
</evidence>
<protein>
    <submittedName>
        <fullName evidence="3">Uncharacterized protein</fullName>
    </submittedName>
</protein>
<dbReference type="AlphaFoldDB" id="A0A367IIT8"/>